<evidence type="ECO:0000313" key="2">
    <source>
        <dbReference type="EMBL" id="THD00059.1"/>
    </source>
</evidence>
<accession>A0A4S3JX18</accession>
<feature type="chain" id="PRO_5020389142" evidence="1">
    <location>
        <begin position="35"/>
        <end position="65"/>
    </location>
</feature>
<dbReference type="EMBL" id="SOSA01000007">
    <property type="protein sequence ID" value="THD00059.1"/>
    <property type="molecule type" value="Genomic_DNA"/>
</dbReference>
<gene>
    <name evidence="2" type="ORF">EYZ11_000511</name>
</gene>
<proteinExistence type="predicted"/>
<keyword evidence="1" id="KW-0732">Signal</keyword>
<evidence type="ECO:0000256" key="1">
    <source>
        <dbReference type="SAM" id="SignalP"/>
    </source>
</evidence>
<evidence type="ECO:0000313" key="3">
    <source>
        <dbReference type="Proteomes" id="UP000308092"/>
    </source>
</evidence>
<name>A0A4S3JX18_9EURO</name>
<sequence length="65" mass="7355">MTALGETGDKARSTWLLMGLQWMVILLHPDCTTLLDEQEDYRIFVNTILVHPSPLSSLNLDVARD</sequence>
<protein>
    <submittedName>
        <fullName evidence="2">Uncharacterized protein</fullName>
    </submittedName>
</protein>
<dbReference type="AlphaFoldDB" id="A0A4S3JX18"/>
<dbReference type="VEuPathDB" id="FungiDB:EYZ11_000511"/>
<keyword evidence="3" id="KW-1185">Reference proteome</keyword>
<organism evidence="2 3">
    <name type="scientific">Aspergillus tanneri</name>
    <dbReference type="NCBI Taxonomy" id="1220188"/>
    <lineage>
        <taxon>Eukaryota</taxon>
        <taxon>Fungi</taxon>
        <taxon>Dikarya</taxon>
        <taxon>Ascomycota</taxon>
        <taxon>Pezizomycotina</taxon>
        <taxon>Eurotiomycetes</taxon>
        <taxon>Eurotiomycetidae</taxon>
        <taxon>Eurotiales</taxon>
        <taxon>Aspergillaceae</taxon>
        <taxon>Aspergillus</taxon>
        <taxon>Aspergillus subgen. Circumdati</taxon>
    </lineage>
</organism>
<feature type="signal peptide" evidence="1">
    <location>
        <begin position="1"/>
        <end position="34"/>
    </location>
</feature>
<comment type="caution">
    <text evidence="2">The sequence shown here is derived from an EMBL/GenBank/DDBJ whole genome shotgun (WGS) entry which is preliminary data.</text>
</comment>
<dbReference type="Proteomes" id="UP000308092">
    <property type="component" value="Unassembled WGS sequence"/>
</dbReference>
<reference evidence="2 3" key="1">
    <citation type="submission" date="2019-03" db="EMBL/GenBank/DDBJ databases">
        <title>The genome sequence of a newly discovered highly antifungal drug resistant Aspergillus species, Aspergillus tanneri NIH 1004.</title>
        <authorList>
            <person name="Mounaud S."/>
            <person name="Singh I."/>
            <person name="Joardar V."/>
            <person name="Pakala S."/>
            <person name="Pakala S."/>
            <person name="Venepally P."/>
            <person name="Hoover J."/>
            <person name="Nierman W."/>
            <person name="Chung J."/>
            <person name="Losada L."/>
        </authorList>
    </citation>
    <scope>NUCLEOTIDE SEQUENCE [LARGE SCALE GENOMIC DNA]</scope>
    <source>
        <strain evidence="2 3">NIH1004</strain>
    </source>
</reference>